<evidence type="ECO:0000256" key="1">
    <source>
        <dbReference type="SAM" id="MobiDB-lite"/>
    </source>
</evidence>
<accession>A0A091NHD7</accession>
<feature type="non-terminal residue" evidence="2">
    <location>
        <position position="37"/>
    </location>
</feature>
<name>A0A091NHD7_APAVI</name>
<dbReference type="EMBL" id="KL382645">
    <property type="protein sequence ID" value="KFP88324.1"/>
    <property type="molecule type" value="Genomic_DNA"/>
</dbReference>
<keyword evidence="3" id="KW-1185">Reference proteome</keyword>
<dbReference type="Proteomes" id="UP000054244">
    <property type="component" value="Unassembled WGS sequence"/>
</dbReference>
<gene>
    <name evidence="2" type="ORF">N311_02747</name>
</gene>
<reference evidence="2 3" key="1">
    <citation type="submission" date="2014-04" db="EMBL/GenBank/DDBJ databases">
        <title>Genome evolution of avian class.</title>
        <authorList>
            <person name="Zhang G."/>
            <person name="Li C."/>
        </authorList>
    </citation>
    <scope>NUCLEOTIDE SEQUENCE [LARGE SCALE GENOMIC DNA]</scope>
    <source>
        <strain evidence="2">BGI_N311</strain>
    </source>
</reference>
<sequence>SAILAAANAREVKAPRVDGHSLTAQDAANSSGGGVAH</sequence>
<feature type="non-terminal residue" evidence="2">
    <location>
        <position position="1"/>
    </location>
</feature>
<evidence type="ECO:0000313" key="3">
    <source>
        <dbReference type="Proteomes" id="UP000054244"/>
    </source>
</evidence>
<evidence type="ECO:0000313" key="2">
    <source>
        <dbReference type="EMBL" id="KFP88324.1"/>
    </source>
</evidence>
<feature type="region of interest" description="Disordered" evidence="1">
    <location>
        <begin position="1"/>
        <end position="37"/>
    </location>
</feature>
<organism evidence="2 3">
    <name type="scientific">Apaloderma vittatum</name>
    <name type="common">Bar-tailed trogon</name>
    <dbReference type="NCBI Taxonomy" id="57397"/>
    <lineage>
        <taxon>Eukaryota</taxon>
        <taxon>Metazoa</taxon>
        <taxon>Chordata</taxon>
        <taxon>Craniata</taxon>
        <taxon>Vertebrata</taxon>
        <taxon>Euteleostomi</taxon>
        <taxon>Archelosauria</taxon>
        <taxon>Archosauria</taxon>
        <taxon>Dinosauria</taxon>
        <taxon>Saurischia</taxon>
        <taxon>Theropoda</taxon>
        <taxon>Coelurosauria</taxon>
        <taxon>Aves</taxon>
        <taxon>Neognathae</taxon>
        <taxon>Neoaves</taxon>
        <taxon>Telluraves</taxon>
        <taxon>Coraciimorphae</taxon>
        <taxon>Trogoniformes</taxon>
        <taxon>Trogonidae</taxon>
        <taxon>Apaloderma</taxon>
    </lineage>
</organism>
<dbReference type="AlphaFoldDB" id="A0A091NHD7"/>
<protein>
    <submittedName>
        <fullName evidence="2">Uncharacterized protein</fullName>
    </submittedName>
</protein>
<proteinExistence type="predicted"/>
<feature type="compositionally biased region" description="Basic and acidic residues" evidence="1">
    <location>
        <begin position="10"/>
        <end position="19"/>
    </location>
</feature>